<dbReference type="EMBL" id="FNJM01000009">
    <property type="protein sequence ID" value="SDP61331.1"/>
    <property type="molecule type" value="Genomic_DNA"/>
</dbReference>
<reference evidence="2 3" key="1">
    <citation type="submission" date="2016-10" db="EMBL/GenBank/DDBJ databases">
        <authorList>
            <person name="de Groot N.N."/>
        </authorList>
    </citation>
    <scope>NUCLEOTIDE SEQUENCE [LARGE SCALE GENOMIC DNA]</scope>
    <source>
        <strain evidence="2 3">DSM 12272</strain>
    </source>
</reference>
<keyword evidence="3" id="KW-1185">Reference proteome</keyword>
<dbReference type="GeneID" id="80427045"/>
<accession>A0A1H0U5A9</accession>
<feature type="compositionally biased region" description="Basic and acidic residues" evidence="1">
    <location>
        <begin position="12"/>
        <end position="44"/>
    </location>
</feature>
<dbReference type="Proteomes" id="UP000198597">
    <property type="component" value="Unassembled WGS sequence"/>
</dbReference>
<name>A0A1H0U5A9_9CLOT</name>
<feature type="region of interest" description="Disordered" evidence="1">
    <location>
        <begin position="1"/>
        <end position="44"/>
    </location>
</feature>
<evidence type="ECO:0000313" key="2">
    <source>
        <dbReference type="EMBL" id="SDP61331.1"/>
    </source>
</evidence>
<organism evidence="2 3">
    <name type="scientific">Clostridium gasigenes</name>
    <dbReference type="NCBI Taxonomy" id="94869"/>
    <lineage>
        <taxon>Bacteria</taxon>
        <taxon>Bacillati</taxon>
        <taxon>Bacillota</taxon>
        <taxon>Clostridia</taxon>
        <taxon>Eubacteriales</taxon>
        <taxon>Clostridiaceae</taxon>
        <taxon>Clostridium</taxon>
    </lineage>
</organism>
<dbReference type="NCBIfam" id="NF040919">
    <property type="entry name" value="Clostri_philic"/>
    <property type="match status" value="1"/>
</dbReference>
<dbReference type="RefSeq" id="WP_253197792.1">
    <property type="nucleotide sequence ID" value="NZ_CP071376.1"/>
</dbReference>
<sequence length="44" mass="5123">MGKPFVSNPMQKGERRQRIKKKQNDVGNDKNVSEYKDFDGNPIK</sequence>
<dbReference type="STRING" id="94869.SAMN04488529_10964"/>
<dbReference type="AlphaFoldDB" id="A0A1H0U5A9"/>
<evidence type="ECO:0000256" key="1">
    <source>
        <dbReference type="SAM" id="MobiDB-lite"/>
    </source>
</evidence>
<protein>
    <submittedName>
        <fullName evidence="2">Uncharacterized protein</fullName>
    </submittedName>
</protein>
<gene>
    <name evidence="2" type="ORF">SAMN04488529_10964</name>
</gene>
<evidence type="ECO:0000313" key="3">
    <source>
        <dbReference type="Proteomes" id="UP000198597"/>
    </source>
</evidence>
<proteinExistence type="predicted"/>